<evidence type="ECO:0000256" key="1">
    <source>
        <dbReference type="ARBA" id="ARBA00022553"/>
    </source>
</evidence>
<protein>
    <submittedName>
        <fullName evidence="9">Two component transcriptional regulator, LuxR family</fullName>
    </submittedName>
    <submittedName>
        <fullName evidence="8">Two-component system, response regulator</fullName>
    </submittedName>
</protein>
<dbReference type="CDD" id="cd17535">
    <property type="entry name" value="REC_NarL-like"/>
    <property type="match status" value="1"/>
</dbReference>
<evidence type="ECO:0000313" key="10">
    <source>
        <dbReference type="Proteomes" id="UP000027584"/>
    </source>
</evidence>
<feature type="domain" description="Response regulatory" evidence="7">
    <location>
        <begin position="3"/>
        <end position="119"/>
    </location>
</feature>
<dbReference type="PANTHER" id="PTHR43214">
    <property type="entry name" value="TWO-COMPONENT RESPONSE REGULATOR"/>
    <property type="match status" value="1"/>
</dbReference>
<dbReference type="InterPro" id="IPR039420">
    <property type="entry name" value="WalR-like"/>
</dbReference>
<dbReference type="Pfam" id="PF00072">
    <property type="entry name" value="Response_reg"/>
    <property type="match status" value="1"/>
</dbReference>
<dbReference type="SUPFAM" id="SSF46894">
    <property type="entry name" value="C-terminal effector domain of the bipartite response regulators"/>
    <property type="match status" value="1"/>
</dbReference>
<dbReference type="EMBL" id="CCBC010000035">
    <property type="protein sequence ID" value="CDO16981.1"/>
    <property type="molecule type" value="Genomic_DNA"/>
</dbReference>
<dbReference type="GO" id="GO:0000160">
    <property type="term" value="P:phosphorelay signal transduction system"/>
    <property type="evidence" value="ECO:0007669"/>
    <property type="project" value="InterPro"/>
</dbReference>
<dbReference type="Proteomes" id="UP000182764">
    <property type="component" value="Unassembled WGS sequence"/>
</dbReference>
<dbReference type="CDD" id="cd06170">
    <property type="entry name" value="LuxR_C_like"/>
    <property type="match status" value="1"/>
</dbReference>
<dbReference type="SMART" id="SM00421">
    <property type="entry name" value="HTH_LUXR"/>
    <property type="match status" value="1"/>
</dbReference>
<dbReference type="RefSeq" id="WP_039692429.1">
    <property type="nucleotide sequence ID" value="NZ_FNUH01000004.1"/>
</dbReference>
<evidence type="ECO:0000313" key="11">
    <source>
        <dbReference type="Proteomes" id="UP000182764"/>
    </source>
</evidence>
<dbReference type="Pfam" id="PF00196">
    <property type="entry name" value="GerE"/>
    <property type="match status" value="1"/>
</dbReference>
<sequence>MIRVLIADDQELIRESLKIVLSAYPDIEVVGAVSDGTEVLETLSTSKPDVILMDIRMPKMDGVLCTKAVKENYPNIKVIILTTFDDDDFIYSALKYGATGYMLKGTSMDDLHDAVVTANEGRAMINPDIATKVFKLFSQMAQSNFAIQVDDDLVHDISKMEWRIIQQIGFGLSNKEIAAKLYLSEGTVRNYLSNILSKLNLRDRTQLAIWAVQTGVTLKSFEDDDHD</sequence>
<dbReference type="InterPro" id="IPR058245">
    <property type="entry name" value="NreC/VraR/RcsB-like_REC"/>
</dbReference>
<reference evidence="9 11" key="3">
    <citation type="submission" date="2016-10" db="EMBL/GenBank/DDBJ databases">
        <authorList>
            <person name="de Groot N.N."/>
        </authorList>
    </citation>
    <scope>NUCLEOTIDE SEQUENCE [LARGE SCALE GENOMIC DNA]</scope>
    <source>
        <strain evidence="9 11">VTM1R29</strain>
    </source>
</reference>
<dbReference type="PRINTS" id="PR00038">
    <property type="entry name" value="HTHLUXR"/>
</dbReference>
<keyword evidence="2" id="KW-0805">Transcription regulation</keyword>
<feature type="modified residue" description="4-aspartylphosphate" evidence="5">
    <location>
        <position position="54"/>
    </location>
</feature>
<dbReference type="InterPro" id="IPR011006">
    <property type="entry name" value="CheY-like_superfamily"/>
</dbReference>
<dbReference type="PROSITE" id="PS00622">
    <property type="entry name" value="HTH_LUXR_1"/>
    <property type="match status" value="1"/>
</dbReference>
<feature type="domain" description="HTH luxR-type" evidence="6">
    <location>
        <begin position="150"/>
        <end position="215"/>
    </location>
</feature>
<keyword evidence="1 5" id="KW-0597">Phosphoprotein</keyword>
<evidence type="ECO:0000256" key="5">
    <source>
        <dbReference type="PROSITE-ProRule" id="PRU00169"/>
    </source>
</evidence>
<name>A0A060RJ42_9STRE</name>
<evidence type="ECO:0000313" key="9">
    <source>
        <dbReference type="EMBL" id="SEM14321.1"/>
    </source>
</evidence>
<evidence type="ECO:0000259" key="6">
    <source>
        <dbReference type="PROSITE" id="PS50043"/>
    </source>
</evidence>
<evidence type="ECO:0000256" key="3">
    <source>
        <dbReference type="ARBA" id="ARBA00023125"/>
    </source>
</evidence>
<dbReference type="GO" id="GO:0003677">
    <property type="term" value="F:DNA binding"/>
    <property type="evidence" value="ECO:0007669"/>
    <property type="project" value="UniProtKB-KW"/>
</dbReference>
<dbReference type="AlphaFoldDB" id="A0A060RJ42"/>
<dbReference type="SMART" id="SM00448">
    <property type="entry name" value="REC"/>
    <property type="match status" value="1"/>
</dbReference>
<dbReference type="PROSITE" id="PS50110">
    <property type="entry name" value="RESPONSE_REGULATORY"/>
    <property type="match status" value="1"/>
</dbReference>
<accession>A0A060RJ42</accession>
<evidence type="ECO:0000313" key="8">
    <source>
        <dbReference type="EMBL" id="CDO16981.1"/>
    </source>
</evidence>
<evidence type="ECO:0000259" key="7">
    <source>
        <dbReference type="PROSITE" id="PS50110"/>
    </source>
</evidence>
<dbReference type="Proteomes" id="UP000027584">
    <property type="component" value="Unassembled WGS sequence"/>
</dbReference>
<reference evidence="8 10" key="2">
    <citation type="submission" date="2014-05" db="EMBL/GenBank/DDBJ databases">
        <title>Genome sequence of Streptococcus gallolyticus.</title>
        <authorList>
            <person name="Del Campo R."/>
        </authorList>
    </citation>
    <scope>NUCLEOTIDE SEQUENCE [LARGE SCALE GENOMIC DNA]</scope>
    <source>
        <strain evidence="8 10">LMG17956</strain>
    </source>
</reference>
<dbReference type="PANTHER" id="PTHR43214:SF40">
    <property type="entry name" value="TRANSCRIPTIONAL REGULATORY PROTEIN LNRK"/>
    <property type="match status" value="1"/>
</dbReference>
<proteinExistence type="predicted"/>
<dbReference type="EMBL" id="FOBM01000003">
    <property type="protein sequence ID" value="SEM14321.1"/>
    <property type="molecule type" value="Genomic_DNA"/>
</dbReference>
<dbReference type="Gene3D" id="3.40.50.2300">
    <property type="match status" value="1"/>
</dbReference>
<dbReference type="InterPro" id="IPR001789">
    <property type="entry name" value="Sig_transdc_resp-reg_receiver"/>
</dbReference>
<dbReference type="InterPro" id="IPR000792">
    <property type="entry name" value="Tscrpt_reg_LuxR_C"/>
</dbReference>
<evidence type="ECO:0000256" key="2">
    <source>
        <dbReference type="ARBA" id="ARBA00023015"/>
    </source>
</evidence>
<organism evidence="8 10">
    <name type="scientific">Streptococcus gallolyticus</name>
    <dbReference type="NCBI Taxonomy" id="315405"/>
    <lineage>
        <taxon>Bacteria</taxon>
        <taxon>Bacillati</taxon>
        <taxon>Bacillota</taxon>
        <taxon>Bacilli</taxon>
        <taxon>Lactobacillales</taxon>
        <taxon>Streptococcaceae</taxon>
        <taxon>Streptococcus</taxon>
    </lineage>
</organism>
<evidence type="ECO:0000256" key="4">
    <source>
        <dbReference type="ARBA" id="ARBA00023163"/>
    </source>
</evidence>
<reference evidence="8 10" key="1">
    <citation type="submission" date="2014-02" db="EMBL/GenBank/DDBJ databases">
        <authorList>
            <person name="Manrique M."/>
        </authorList>
    </citation>
    <scope>NUCLEOTIDE SEQUENCE [LARGE SCALE GENOMIC DNA]</scope>
    <source>
        <strain evidence="8 10">LMG17956</strain>
    </source>
</reference>
<dbReference type="PROSITE" id="PS50043">
    <property type="entry name" value="HTH_LUXR_2"/>
    <property type="match status" value="1"/>
</dbReference>
<dbReference type="InterPro" id="IPR016032">
    <property type="entry name" value="Sig_transdc_resp-reg_C-effctor"/>
</dbReference>
<gene>
    <name evidence="8" type="ORF">BN963_SGAL_00160</name>
    <name evidence="9" type="ORF">SAMN04487839_10353</name>
</gene>
<dbReference type="GO" id="GO:0006355">
    <property type="term" value="P:regulation of DNA-templated transcription"/>
    <property type="evidence" value="ECO:0007669"/>
    <property type="project" value="InterPro"/>
</dbReference>
<keyword evidence="3" id="KW-0238">DNA-binding</keyword>
<keyword evidence="4" id="KW-0804">Transcription</keyword>
<dbReference type="SUPFAM" id="SSF52172">
    <property type="entry name" value="CheY-like"/>
    <property type="match status" value="1"/>
</dbReference>